<name>A0A1J5SCX8_9ZZZZ</name>
<organism evidence="1">
    <name type="scientific">mine drainage metagenome</name>
    <dbReference type="NCBI Taxonomy" id="410659"/>
    <lineage>
        <taxon>unclassified sequences</taxon>
        <taxon>metagenomes</taxon>
        <taxon>ecological metagenomes</taxon>
    </lineage>
</organism>
<gene>
    <name evidence="1" type="ORF">GALL_198330</name>
</gene>
<sequence>MATISWPEPQKYPVNLYSVIPGWMIYFNDNEKIAMHYLHEQFILDGVKAVPSPGLLAGRVSKVQSFLSKITENR</sequence>
<protein>
    <submittedName>
        <fullName evidence="1">Uncharacterized protein</fullName>
    </submittedName>
</protein>
<comment type="caution">
    <text evidence="1">The sequence shown here is derived from an EMBL/GenBank/DDBJ whole genome shotgun (WGS) entry which is preliminary data.</text>
</comment>
<reference evidence="1" key="1">
    <citation type="submission" date="2016-10" db="EMBL/GenBank/DDBJ databases">
        <title>Sequence of Gallionella enrichment culture.</title>
        <authorList>
            <person name="Poehlein A."/>
            <person name="Muehling M."/>
            <person name="Daniel R."/>
        </authorList>
    </citation>
    <scope>NUCLEOTIDE SEQUENCE</scope>
</reference>
<dbReference type="EMBL" id="MLJW01000123">
    <property type="protein sequence ID" value="OIQ98069.1"/>
    <property type="molecule type" value="Genomic_DNA"/>
</dbReference>
<evidence type="ECO:0000313" key="1">
    <source>
        <dbReference type="EMBL" id="OIQ98069.1"/>
    </source>
</evidence>
<proteinExistence type="predicted"/>
<dbReference type="AlphaFoldDB" id="A0A1J5SCX8"/>
<accession>A0A1J5SCX8</accession>